<reference evidence="1" key="1">
    <citation type="journal article" date="2021" name="PeerJ">
        <title>Extensive microbial diversity within the chicken gut microbiome revealed by metagenomics and culture.</title>
        <authorList>
            <person name="Gilroy R."/>
            <person name="Ravi A."/>
            <person name="Getino M."/>
            <person name="Pursley I."/>
            <person name="Horton D.L."/>
            <person name="Alikhan N.F."/>
            <person name="Baker D."/>
            <person name="Gharbi K."/>
            <person name="Hall N."/>
            <person name="Watson M."/>
            <person name="Adriaenssens E.M."/>
            <person name="Foster-Nyarko E."/>
            <person name="Jarju S."/>
            <person name="Secka A."/>
            <person name="Antonio M."/>
            <person name="Oren A."/>
            <person name="Chaudhuri R.R."/>
            <person name="La Ragione R."/>
            <person name="Hildebrand F."/>
            <person name="Pallen M.J."/>
        </authorList>
    </citation>
    <scope>NUCLEOTIDE SEQUENCE</scope>
    <source>
        <strain evidence="1">ChiBcolR7-4860</strain>
    </source>
</reference>
<name>A0A921IYC8_9BIFI</name>
<organism evidence="1 2">
    <name type="scientific">Bifidobacterium pullorum subsp. gallinarum</name>
    <dbReference type="NCBI Taxonomy" id="78344"/>
    <lineage>
        <taxon>Bacteria</taxon>
        <taxon>Bacillati</taxon>
        <taxon>Actinomycetota</taxon>
        <taxon>Actinomycetes</taxon>
        <taxon>Bifidobacteriales</taxon>
        <taxon>Bifidobacteriaceae</taxon>
        <taxon>Bifidobacterium</taxon>
    </lineage>
</organism>
<dbReference type="GO" id="GO:0006886">
    <property type="term" value="P:intracellular protein transport"/>
    <property type="evidence" value="ECO:0007669"/>
    <property type="project" value="InterPro"/>
</dbReference>
<evidence type="ECO:0000313" key="1">
    <source>
        <dbReference type="EMBL" id="HJG42179.1"/>
    </source>
</evidence>
<dbReference type="RefSeq" id="WP_179287643.1">
    <property type="nucleotide sequence ID" value="NZ_DYUX01000024.1"/>
</dbReference>
<sequence length="138" mass="15166">MNDGGCDWYCDGCSIELNSQSGFTVESGSWTCEVCGYVNDVSADNIISSEEAASKRDSFEQRRVYADGWRISLDATGALGDIVFTCPYCRSTTPNMLFVSAPKSELMKSDFETDQCCNQCGRNIVVVCTSSNFLGNYF</sequence>
<dbReference type="Proteomes" id="UP000786560">
    <property type="component" value="Unassembled WGS sequence"/>
</dbReference>
<dbReference type="GO" id="GO:0008270">
    <property type="term" value="F:zinc ion binding"/>
    <property type="evidence" value="ECO:0007669"/>
    <property type="project" value="InterPro"/>
</dbReference>
<dbReference type="GO" id="GO:0006888">
    <property type="term" value="P:endoplasmic reticulum to Golgi vesicle-mediated transport"/>
    <property type="evidence" value="ECO:0007669"/>
    <property type="project" value="InterPro"/>
</dbReference>
<proteinExistence type="predicted"/>
<dbReference type="SUPFAM" id="SSF82919">
    <property type="entry name" value="Zn-finger domain of Sec23/24"/>
    <property type="match status" value="1"/>
</dbReference>
<comment type="caution">
    <text evidence="1">The sequence shown here is derived from an EMBL/GenBank/DDBJ whole genome shotgun (WGS) entry which is preliminary data.</text>
</comment>
<dbReference type="EMBL" id="DYUX01000024">
    <property type="protein sequence ID" value="HJG42179.1"/>
    <property type="molecule type" value="Genomic_DNA"/>
</dbReference>
<dbReference type="GO" id="GO:0030127">
    <property type="term" value="C:COPII vesicle coat"/>
    <property type="evidence" value="ECO:0007669"/>
    <property type="project" value="InterPro"/>
</dbReference>
<evidence type="ECO:0000313" key="2">
    <source>
        <dbReference type="Proteomes" id="UP000786560"/>
    </source>
</evidence>
<dbReference type="AlphaFoldDB" id="A0A921IYC8"/>
<dbReference type="InterPro" id="IPR036174">
    <property type="entry name" value="Znf_Sec23_Sec24_sf"/>
</dbReference>
<reference evidence="1" key="2">
    <citation type="submission" date="2021-09" db="EMBL/GenBank/DDBJ databases">
        <authorList>
            <person name="Gilroy R."/>
        </authorList>
    </citation>
    <scope>NUCLEOTIDE SEQUENCE</scope>
    <source>
        <strain evidence="1">ChiBcolR7-4860</strain>
    </source>
</reference>
<accession>A0A921IYC8</accession>
<protein>
    <submittedName>
        <fullName evidence="1">Uncharacterized protein</fullName>
    </submittedName>
</protein>
<gene>
    <name evidence="1" type="ORF">K8U73_07355</name>
</gene>